<feature type="compositionally biased region" description="Polar residues" evidence="3">
    <location>
        <begin position="434"/>
        <end position="448"/>
    </location>
</feature>
<feature type="compositionally biased region" description="Basic and acidic residues" evidence="3">
    <location>
        <begin position="356"/>
        <end position="397"/>
    </location>
</feature>
<evidence type="ECO:0000256" key="2">
    <source>
        <dbReference type="ARBA" id="ARBA00022786"/>
    </source>
</evidence>
<feature type="compositionally biased region" description="Basic and acidic residues" evidence="3">
    <location>
        <begin position="550"/>
        <end position="570"/>
    </location>
</feature>
<evidence type="ECO:0000259" key="4">
    <source>
        <dbReference type="PROSITE" id="PS50127"/>
    </source>
</evidence>
<protein>
    <recommendedName>
        <fullName evidence="4">UBC core domain-containing protein</fullName>
    </recommendedName>
</protein>
<evidence type="ECO:0000313" key="5">
    <source>
        <dbReference type="EMBL" id="QHU33105.1"/>
    </source>
</evidence>
<feature type="compositionally biased region" description="Acidic residues" evidence="3">
    <location>
        <begin position="571"/>
        <end position="601"/>
    </location>
</feature>
<feature type="compositionally biased region" description="Polar residues" evidence="3">
    <location>
        <begin position="335"/>
        <end position="354"/>
    </location>
</feature>
<reference evidence="5" key="1">
    <citation type="journal article" date="2020" name="Nature">
        <title>Giant virus diversity and host interactions through global metagenomics.</title>
        <authorList>
            <person name="Schulz F."/>
            <person name="Roux S."/>
            <person name="Paez-Espino D."/>
            <person name="Jungbluth S."/>
            <person name="Walsh D.A."/>
            <person name="Denef V.J."/>
            <person name="McMahon K.D."/>
            <person name="Konstantinidis K.T."/>
            <person name="Eloe-Fadrosh E.A."/>
            <person name="Kyrpides N.C."/>
            <person name="Woyke T."/>
        </authorList>
    </citation>
    <scope>NUCLEOTIDE SEQUENCE</scope>
    <source>
        <strain evidence="5">GVMAG-S-1014582-52</strain>
    </source>
</reference>
<feature type="region of interest" description="Disordered" evidence="3">
    <location>
        <begin position="275"/>
        <end position="457"/>
    </location>
</feature>
<proteinExistence type="predicted"/>
<evidence type="ECO:0000256" key="1">
    <source>
        <dbReference type="ARBA" id="ARBA00022679"/>
    </source>
</evidence>
<dbReference type="InterPro" id="IPR000608">
    <property type="entry name" value="UBC"/>
</dbReference>
<name>A0A6C0LSW9_9ZZZZ</name>
<dbReference type="InterPro" id="IPR016135">
    <property type="entry name" value="UBQ-conjugating_enzyme/RWD"/>
</dbReference>
<feature type="region of interest" description="Disordered" evidence="3">
    <location>
        <begin position="550"/>
        <end position="610"/>
    </location>
</feature>
<dbReference type="EMBL" id="MN740556">
    <property type="protein sequence ID" value="QHU33105.1"/>
    <property type="molecule type" value="Genomic_DNA"/>
</dbReference>
<feature type="compositionally biased region" description="Basic and acidic residues" evidence="3">
    <location>
        <begin position="275"/>
        <end position="334"/>
    </location>
</feature>
<dbReference type="Pfam" id="PF00179">
    <property type="entry name" value="UQ_con"/>
    <property type="match status" value="1"/>
</dbReference>
<keyword evidence="1" id="KW-0808">Transferase</keyword>
<dbReference type="CDD" id="cd23802">
    <property type="entry name" value="UBCc_UBE2Q"/>
    <property type="match status" value="1"/>
</dbReference>
<dbReference type="GO" id="GO:0016740">
    <property type="term" value="F:transferase activity"/>
    <property type="evidence" value="ECO:0007669"/>
    <property type="project" value="UniProtKB-KW"/>
</dbReference>
<evidence type="ECO:0000256" key="3">
    <source>
        <dbReference type="SAM" id="MobiDB-lite"/>
    </source>
</evidence>
<feature type="compositionally biased region" description="Basic and acidic residues" evidence="3">
    <location>
        <begin position="404"/>
        <end position="433"/>
    </location>
</feature>
<feature type="domain" description="UBC core" evidence="4">
    <location>
        <begin position="1105"/>
        <end position="1272"/>
    </location>
</feature>
<dbReference type="PANTHER" id="PTHR46116">
    <property type="entry name" value="(E3-INDEPENDENT) E2 UBIQUITIN-CONJUGATING ENZYME"/>
    <property type="match status" value="1"/>
</dbReference>
<organism evidence="5">
    <name type="scientific">viral metagenome</name>
    <dbReference type="NCBI Taxonomy" id="1070528"/>
    <lineage>
        <taxon>unclassified sequences</taxon>
        <taxon>metagenomes</taxon>
        <taxon>organismal metagenomes</taxon>
    </lineage>
</organism>
<accession>A0A6C0LSW9</accession>
<dbReference type="PANTHER" id="PTHR46116:SF39">
    <property type="entry name" value="BACULOVIRAL IAP REPEAT-CONTAINING PROTEIN 6"/>
    <property type="match status" value="1"/>
</dbReference>
<dbReference type="PROSITE" id="PS50127">
    <property type="entry name" value="UBC_2"/>
    <property type="match status" value="1"/>
</dbReference>
<dbReference type="CDD" id="cd23810">
    <property type="entry name" value="UBCc_BIRC6"/>
    <property type="match status" value="1"/>
</dbReference>
<dbReference type="SUPFAM" id="SSF54495">
    <property type="entry name" value="UBC-like"/>
    <property type="match status" value="2"/>
</dbReference>
<dbReference type="Gene3D" id="3.10.110.10">
    <property type="entry name" value="Ubiquitin Conjugating Enzyme"/>
    <property type="match status" value="2"/>
</dbReference>
<keyword evidence="2" id="KW-0833">Ubl conjugation pathway</keyword>
<sequence>MYMRKSISEHSRKFKTDEYQKRRYSLEFEKEIQSWFDKKENLIKFHSCESNILTISMKCDNGNHLIDILHPIGYPNIKNGFVIKEKFNDKLNPLKFIKDANIKVDKKNVSITTILSFLEKAFTEYINIYKKKSETKVIFSNDDNVEKWDYIDDTVNLAKISNKFDPKNVKLDTNDLFDISNTKIVKEISNTMIIKENSEMDCSDHSIFSEDDRPDKEEEFNIEANIIFHKPNFFKKSIDDQNFDNFVAKQFEFFDKINIDHDNAVQIKENDKIVNSTKDESEQKNIKSIENQSDDKSIENQSDDKSIEKQSDDKSIENQSDDKSIENQSDDKSIENQSDNKSIENQSDNKSIENQSDDKSIENQSDDKSIENQSDDKSIENQSDDKSIEKQSDDKSIENQSNDKSIENQSDDKSIENQSDDKSIENQSDDKSIENQSDNKSIENQSDNKSIEKQSDDKLIKSELELNDDFVEKQSDDKSIENELDSIDKKKPLTSYQIPLLKKKKPLINYQKYMKKRFPLPKKQSSLLNKKNPKILHNFIKLVVKKWKTGDSKSNDNSVKDESDDNSVKDESDDNSIVDESDDNSVVNESDDNSVVDESDDNLIYNTPDENMNDMVEHTLKSSIVNVSNDDSIIVPSKKQNNIAIINDKKLLQNDLTGIDNTDKISVYDVDDIHGLYLDLKPYIKSNEFPFDFKKIHDCAIKYQDMMEFGNSMQVKKSFGIDGSYFAIINELKQIYLYGLKNNFIVNLMNDNIYQWKICFSREFFEKDTKIYENLEKSNIEILLSFDSKLYPFYPPKLIIVHPRLLDNLHVKIATMEILQLDKWKSFYNVEKIISNFRYLVNNYGMIDSKSTTYDVLEYWLIDLSLFSGVKINSFIQENKIIENKILPINNKKYGLNGIGYGFSGQKSFDVISAQKIIEEKERQLLMCIKNITKRLTHIITKNIDVNSVKILEDSCFVPYIKTIFFGNSLNLLKNHNNFESYLNLFRIMTREYVKIFLIKDEENLNLYEIFSELNEDFKMYMEKNESNNSNQKESDLISNFMSFYRRLDKQIKEFVEKQNKKDTIISNIEEKYVLEMKEYTCTEGNHIDIESFNHISKNNKNNGNPRSIILKEILMMKKSIPIYFNSSVFHKFYPDNYQYHEFIICGPTNTPYDSGCFLFKMYCPKNYPDVPPEVITCTTGNGKVRFNPNLYEKGKVCLSILGTWSGAASESWMPGISTMLQVIVSIQSLVMIPYPYFNEPGNEKDYHTEEKQIKSVKYNDHIRLNTMKWAMIDQIKNPSKGFEDIIRKHFALKSDYIKTICQKWVNECIENNIDYNNTYKILCEELDKLK</sequence>
<dbReference type="SMART" id="SM00212">
    <property type="entry name" value="UBCc"/>
    <property type="match status" value="1"/>
</dbReference>